<organism evidence="4 5">
    <name type="scientific">Nesidiocoris tenuis</name>
    <dbReference type="NCBI Taxonomy" id="355587"/>
    <lineage>
        <taxon>Eukaryota</taxon>
        <taxon>Metazoa</taxon>
        <taxon>Ecdysozoa</taxon>
        <taxon>Arthropoda</taxon>
        <taxon>Hexapoda</taxon>
        <taxon>Insecta</taxon>
        <taxon>Pterygota</taxon>
        <taxon>Neoptera</taxon>
        <taxon>Paraneoptera</taxon>
        <taxon>Hemiptera</taxon>
        <taxon>Heteroptera</taxon>
        <taxon>Panheteroptera</taxon>
        <taxon>Cimicomorpha</taxon>
        <taxon>Miridae</taxon>
        <taxon>Dicyphina</taxon>
        <taxon>Nesidiocoris</taxon>
    </lineage>
</organism>
<feature type="repeat" description="ANK" evidence="1">
    <location>
        <begin position="90"/>
        <end position="122"/>
    </location>
</feature>
<dbReference type="PROSITE" id="PS50088">
    <property type="entry name" value="ANK_REPEAT"/>
    <property type="match status" value="2"/>
</dbReference>
<proteinExistence type="predicted"/>
<dbReference type="Gene3D" id="1.25.40.20">
    <property type="entry name" value="Ankyrin repeat-containing domain"/>
    <property type="match status" value="1"/>
</dbReference>
<dbReference type="EMBL" id="AP028910">
    <property type="protein sequence ID" value="BES90292.1"/>
    <property type="molecule type" value="Genomic_DNA"/>
</dbReference>
<dbReference type="InterPro" id="IPR000305">
    <property type="entry name" value="GIY-YIG_endonuc"/>
</dbReference>
<gene>
    <name evidence="4" type="ORF">NTJ_03100</name>
</gene>
<name>A0ABN7AIX4_9HEMI</name>
<keyword evidence="5" id="KW-1185">Reference proteome</keyword>
<evidence type="ECO:0000313" key="4">
    <source>
        <dbReference type="EMBL" id="BES90292.1"/>
    </source>
</evidence>
<feature type="repeat" description="ANK" evidence="1">
    <location>
        <begin position="53"/>
        <end position="89"/>
    </location>
</feature>
<dbReference type="SUPFAM" id="SSF48403">
    <property type="entry name" value="Ankyrin repeat"/>
    <property type="match status" value="1"/>
</dbReference>
<protein>
    <submittedName>
        <fullName evidence="4">LEM domain</fullName>
    </submittedName>
</protein>
<dbReference type="InterPro" id="IPR034998">
    <property type="entry name" value="ANKLE1"/>
</dbReference>
<evidence type="ECO:0000313" key="5">
    <source>
        <dbReference type="Proteomes" id="UP001307889"/>
    </source>
</evidence>
<evidence type="ECO:0000256" key="2">
    <source>
        <dbReference type="SAM" id="MobiDB-lite"/>
    </source>
</evidence>
<dbReference type="PANTHER" id="PTHR46427:SF1">
    <property type="entry name" value="ANKYRIN REPEAT AND LEM DOMAIN-CONTAINING PROTEIN 1"/>
    <property type="match status" value="1"/>
</dbReference>
<sequence length="572" mass="63033">MDKVEAMSTFSRLARTHFLANALRDSIQDSDLKAVKYLVSSRHADANYFLEDLGVTPLHIAAGAGDEDTSLEMVKVCIANGGNPNVRCSEGMTPLHVAAVWGRRRVLQFLIEAGGDPNQIDSDGYSAFDYLIESVTASKDIGLISNNSLSIGRPTELPVRTTSDEKAAFGERSSLAAYNDSARSEFNKAFLTEDSSSLDFTLCIDQFLPVESQSEQSFVSCSTPSDLPLEAKESSIPSMPIDVVDSTDNSSSSAWMYTHQQTNQLNSRNGSRPRLDQLPWLPTGALLTAGDSAKPSSTGETPHQPGDISGGSYSSCPTERLKYLLHENNLVHGPILKSTKRVYLYQLKKLKQGRPCGILNNVPLDYNDVILATMNGKLLSCIEKWTPLEALLVDQIRNAALAGNKFDSTKQYFTYLLLDPSATKKISNYRLNETDLCSSWESFLKSVFYIGKGKNSRPLDHLLDAMKHDKSSPSEKIAKIKDIWSRGLGVICVTVFKNIPELEALTREACMINALSIGKLTNVVSGNTMHLQGWSLKSKRQLGVVLLYRAMMTLIAEGERQIFPNDLQKLVR</sequence>
<feature type="region of interest" description="Disordered" evidence="2">
    <location>
        <begin position="289"/>
        <end position="312"/>
    </location>
</feature>
<dbReference type="InterPro" id="IPR002110">
    <property type="entry name" value="Ankyrin_rpt"/>
</dbReference>
<dbReference type="PROSITE" id="PS50164">
    <property type="entry name" value="GIY_YIG"/>
    <property type="match status" value="1"/>
</dbReference>
<keyword evidence="1" id="KW-0040">ANK repeat</keyword>
<dbReference type="Pfam" id="PF12796">
    <property type="entry name" value="Ank_2"/>
    <property type="match status" value="1"/>
</dbReference>
<dbReference type="CDD" id="cd10454">
    <property type="entry name" value="GIY-YIG_COG3680_Meta"/>
    <property type="match status" value="1"/>
</dbReference>
<dbReference type="Proteomes" id="UP001307889">
    <property type="component" value="Chromosome 2"/>
</dbReference>
<evidence type="ECO:0000259" key="3">
    <source>
        <dbReference type="PROSITE" id="PS50164"/>
    </source>
</evidence>
<dbReference type="SMART" id="SM00248">
    <property type="entry name" value="ANK"/>
    <property type="match status" value="2"/>
</dbReference>
<dbReference type="Pfam" id="PF22945">
    <property type="entry name" value="LEM-3_GIY-YIG"/>
    <property type="match status" value="1"/>
</dbReference>
<accession>A0ABN7AIX4</accession>
<dbReference type="PANTHER" id="PTHR46427">
    <property type="entry name" value="ANKYRIN REPEAT AND LEM DOMAIN-CONTAINING PROTEIN 1"/>
    <property type="match status" value="1"/>
</dbReference>
<dbReference type="PROSITE" id="PS50297">
    <property type="entry name" value="ANK_REP_REGION"/>
    <property type="match status" value="2"/>
</dbReference>
<feature type="domain" description="GIY-YIG" evidence="3">
    <location>
        <begin position="410"/>
        <end position="523"/>
    </location>
</feature>
<reference evidence="4 5" key="1">
    <citation type="submission" date="2023-09" db="EMBL/GenBank/DDBJ databases">
        <title>Nesidiocoris tenuis whole genome shotgun sequence.</title>
        <authorList>
            <person name="Shibata T."/>
            <person name="Shimoda M."/>
            <person name="Kobayashi T."/>
            <person name="Uehara T."/>
        </authorList>
    </citation>
    <scope>NUCLEOTIDE SEQUENCE [LARGE SCALE GENOMIC DNA]</scope>
    <source>
        <strain evidence="4 5">Japan</strain>
    </source>
</reference>
<dbReference type="InterPro" id="IPR036770">
    <property type="entry name" value="Ankyrin_rpt-contain_sf"/>
</dbReference>
<evidence type="ECO:0000256" key="1">
    <source>
        <dbReference type="PROSITE-ProRule" id="PRU00023"/>
    </source>
</evidence>